<dbReference type="Pfam" id="PF00106">
    <property type="entry name" value="adh_short"/>
    <property type="match status" value="1"/>
</dbReference>
<evidence type="ECO:0000313" key="2">
    <source>
        <dbReference type="Proteomes" id="UP001499878"/>
    </source>
</evidence>
<dbReference type="EMBL" id="BAABJR010000004">
    <property type="protein sequence ID" value="GAA5206186.1"/>
    <property type="molecule type" value="Genomic_DNA"/>
</dbReference>
<dbReference type="InterPro" id="IPR002347">
    <property type="entry name" value="SDR_fam"/>
</dbReference>
<proteinExistence type="predicted"/>
<protein>
    <recommendedName>
        <fullName evidence="3">SDR family oxidoreductase</fullName>
    </recommendedName>
</protein>
<dbReference type="Gene3D" id="3.40.50.720">
    <property type="entry name" value="NAD(P)-binding Rossmann-like Domain"/>
    <property type="match status" value="1"/>
</dbReference>
<dbReference type="Proteomes" id="UP001499878">
    <property type="component" value="Unassembled WGS sequence"/>
</dbReference>
<sequence>MNNAGRTLNKPITETTAEDWDAVMAVNARGSFLCAREAFRVMKGAYRYSTWC</sequence>
<dbReference type="InterPro" id="IPR036291">
    <property type="entry name" value="NAD(P)-bd_dom_sf"/>
</dbReference>
<reference evidence="2" key="1">
    <citation type="journal article" date="2019" name="Int. J. Syst. Evol. Microbiol.">
        <title>The Global Catalogue of Microorganisms (GCM) 10K type strain sequencing project: providing services to taxonomists for standard genome sequencing and annotation.</title>
        <authorList>
            <consortium name="The Broad Institute Genomics Platform"/>
            <consortium name="The Broad Institute Genome Sequencing Center for Infectious Disease"/>
            <person name="Wu L."/>
            <person name="Ma J."/>
        </authorList>
    </citation>
    <scope>NUCLEOTIDE SEQUENCE [LARGE SCALE GENOMIC DNA]</scope>
    <source>
        <strain evidence="2">JCM 18306</strain>
    </source>
</reference>
<dbReference type="SUPFAM" id="SSF51735">
    <property type="entry name" value="NAD(P)-binding Rossmann-fold domains"/>
    <property type="match status" value="1"/>
</dbReference>
<organism evidence="1 2">
    <name type="scientific">Streptomyces thinghirensis</name>
    <dbReference type="NCBI Taxonomy" id="551547"/>
    <lineage>
        <taxon>Bacteria</taxon>
        <taxon>Bacillati</taxon>
        <taxon>Actinomycetota</taxon>
        <taxon>Actinomycetes</taxon>
        <taxon>Kitasatosporales</taxon>
        <taxon>Streptomycetaceae</taxon>
        <taxon>Streptomyces</taxon>
    </lineage>
</organism>
<accession>A0ABP9T0Y6</accession>
<comment type="caution">
    <text evidence="1">The sequence shown here is derived from an EMBL/GenBank/DDBJ whole genome shotgun (WGS) entry which is preliminary data.</text>
</comment>
<name>A0ABP9T0Y6_9ACTN</name>
<gene>
    <name evidence="1" type="ORF">GCM10023323_16540</name>
</gene>
<keyword evidence="2" id="KW-1185">Reference proteome</keyword>
<evidence type="ECO:0000313" key="1">
    <source>
        <dbReference type="EMBL" id="GAA5206186.1"/>
    </source>
</evidence>
<evidence type="ECO:0008006" key="3">
    <source>
        <dbReference type="Google" id="ProtNLM"/>
    </source>
</evidence>